<dbReference type="EMBL" id="JBAMMX010000028">
    <property type="protein sequence ID" value="KAK6911555.1"/>
    <property type="molecule type" value="Genomic_DNA"/>
</dbReference>
<dbReference type="AlphaFoldDB" id="A0AAN8UA05"/>
<protein>
    <submittedName>
        <fullName evidence="1">Uncharacterized protein</fullName>
    </submittedName>
</protein>
<reference evidence="1 2" key="1">
    <citation type="submission" date="2023-12" db="EMBL/GenBank/DDBJ databases">
        <title>A high-quality genome assembly for Dillenia turbinata (Dilleniales).</title>
        <authorList>
            <person name="Chanderbali A."/>
        </authorList>
    </citation>
    <scope>NUCLEOTIDE SEQUENCE [LARGE SCALE GENOMIC DNA]</scope>
    <source>
        <strain evidence="1">LSX21</strain>
        <tissue evidence="1">Leaf</tissue>
    </source>
</reference>
<dbReference type="Proteomes" id="UP001370490">
    <property type="component" value="Unassembled WGS sequence"/>
</dbReference>
<gene>
    <name evidence="1" type="ORF">RJ641_023648</name>
</gene>
<organism evidence="1 2">
    <name type="scientific">Dillenia turbinata</name>
    <dbReference type="NCBI Taxonomy" id="194707"/>
    <lineage>
        <taxon>Eukaryota</taxon>
        <taxon>Viridiplantae</taxon>
        <taxon>Streptophyta</taxon>
        <taxon>Embryophyta</taxon>
        <taxon>Tracheophyta</taxon>
        <taxon>Spermatophyta</taxon>
        <taxon>Magnoliopsida</taxon>
        <taxon>eudicotyledons</taxon>
        <taxon>Gunneridae</taxon>
        <taxon>Pentapetalae</taxon>
        <taxon>Dilleniales</taxon>
        <taxon>Dilleniaceae</taxon>
        <taxon>Dillenia</taxon>
    </lineage>
</organism>
<keyword evidence="2" id="KW-1185">Reference proteome</keyword>
<evidence type="ECO:0000313" key="2">
    <source>
        <dbReference type="Proteomes" id="UP001370490"/>
    </source>
</evidence>
<sequence>MASECRHLSKIVEFLSQLRMKRKNIISRDAVYLKETNDDRVRKIPCMTRGVGNLRNASPSVRRSSLSISKGMLPSKLSSNGPLGSLIPPSYRFITSLKLSNSSGVLSNSDLSSGTRTCWVGDRFFLFEDKGILKILQGPGGHTPHPYQGHPNHCSNHSHKPCPILVSLLLHFLSDSLARPLCTSAVALAYCLEGMSTKRVYVNLPKFQCELNKAVYWWCKYQHPEYLISKENAVIVVILGRINPRIADKVNSAMARNILKRDRLEVEFTMVKISDNKSSRESNLFIPIKCDSECRISCN</sequence>
<comment type="caution">
    <text evidence="1">The sequence shown here is derived from an EMBL/GenBank/DDBJ whole genome shotgun (WGS) entry which is preliminary data.</text>
</comment>
<proteinExistence type="predicted"/>
<name>A0AAN8UA05_9MAGN</name>
<accession>A0AAN8UA05</accession>
<evidence type="ECO:0000313" key="1">
    <source>
        <dbReference type="EMBL" id="KAK6911555.1"/>
    </source>
</evidence>